<dbReference type="PROSITE" id="PS50977">
    <property type="entry name" value="HTH_TETR_2"/>
    <property type="match status" value="1"/>
</dbReference>
<evidence type="ECO:0000256" key="3">
    <source>
        <dbReference type="ARBA" id="ARBA00023125"/>
    </source>
</evidence>
<evidence type="ECO:0000256" key="1">
    <source>
        <dbReference type="ARBA" id="ARBA00022491"/>
    </source>
</evidence>
<evidence type="ECO:0000256" key="5">
    <source>
        <dbReference type="PROSITE-ProRule" id="PRU00335"/>
    </source>
</evidence>
<keyword evidence="1" id="KW-0678">Repressor</keyword>
<evidence type="ECO:0000256" key="2">
    <source>
        <dbReference type="ARBA" id="ARBA00023015"/>
    </source>
</evidence>
<dbReference type="InterPro" id="IPR036271">
    <property type="entry name" value="Tet_transcr_reg_TetR-rel_C_sf"/>
</dbReference>
<dbReference type="Gene3D" id="1.10.357.10">
    <property type="entry name" value="Tetracycline Repressor, domain 2"/>
    <property type="match status" value="1"/>
</dbReference>
<organism evidence="7 8">
    <name type="scientific">Candidatus Abyssobacteria bacterium SURF_17</name>
    <dbReference type="NCBI Taxonomy" id="2093361"/>
    <lineage>
        <taxon>Bacteria</taxon>
        <taxon>Pseudomonadati</taxon>
        <taxon>Candidatus Hydrogenedentota</taxon>
        <taxon>Candidatus Abyssobacteria</taxon>
    </lineage>
</organism>
<name>A0A419ERA3_9BACT</name>
<sequence length="207" mass="23912">MGRKSLAGERRAQILDALARCISRHGLQGSPIKTIAKEAGVQPSILYHYFKDRDEMIEELVDKLVDNLMDSYSARIRGYKEPEKRFEKGLEFLFSPEMQNTEPGGFYYSCIVEAKRNPRVQRSMTKLFRRYRAAVLQLLIETGKTAGLSSREAKDLASMLVAIQDGVALQRHMDGTNISMERMHHLTRSFIRLYLDEKTKRQRRKTP</sequence>
<evidence type="ECO:0000256" key="4">
    <source>
        <dbReference type="ARBA" id="ARBA00023163"/>
    </source>
</evidence>
<dbReference type="SUPFAM" id="SSF48498">
    <property type="entry name" value="Tetracyclin repressor-like, C-terminal domain"/>
    <property type="match status" value="1"/>
</dbReference>
<accession>A0A419ERA3</accession>
<protein>
    <submittedName>
        <fullName evidence="7">TetR family transcriptional regulator</fullName>
    </submittedName>
</protein>
<dbReference type="InterPro" id="IPR001647">
    <property type="entry name" value="HTH_TetR"/>
</dbReference>
<dbReference type="Pfam" id="PF13977">
    <property type="entry name" value="TetR_C_6"/>
    <property type="match status" value="1"/>
</dbReference>
<dbReference type="PANTHER" id="PTHR43479">
    <property type="entry name" value="ACREF/ENVCD OPERON REPRESSOR-RELATED"/>
    <property type="match status" value="1"/>
</dbReference>
<dbReference type="InterPro" id="IPR009057">
    <property type="entry name" value="Homeodomain-like_sf"/>
</dbReference>
<evidence type="ECO:0000313" key="7">
    <source>
        <dbReference type="EMBL" id="RJP65791.1"/>
    </source>
</evidence>
<dbReference type="Pfam" id="PF00440">
    <property type="entry name" value="TetR_N"/>
    <property type="match status" value="1"/>
</dbReference>
<feature type="domain" description="HTH tetR-type" evidence="6">
    <location>
        <begin position="8"/>
        <end position="68"/>
    </location>
</feature>
<dbReference type="InterPro" id="IPR039538">
    <property type="entry name" value="BetI_C"/>
</dbReference>
<comment type="caution">
    <text evidence="7">The sequence shown here is derived from an EMBL/GenBank/DDBJ whole genome shotgun (WGS) entry which is preliminary data.</text>
</comment>
<dbReference type="GO" id="GO:0003677">
    <property type="term" value="F:DNA binding"/>
    <property type="evidence" value="ECO:0007669"/>
    <property type="project" value="UniProtKB-UniRule"/>
</dbReference>
<proteinExistence type="predicted"/>
<dbReference type="SUPFAM" id="SSF46689">
    <property type="entry name" value="Homeodomain-like"/>
    <property type="match status" value="1"/>
</dbReference>
<evidence type="ECO:0000313" key="8">
    <source>
        <dbReference type="Proteomes" id="UP000285961"/>
    </source>
</evidence>
<dbReference type="EMBL" id="QZKI01000122">
    <property type="protein sequence ID" value="RJP65791.1"/>
    <property type="molecule type" value="Genomic_DNA"/>
</dbReference>
<keyword evidence="4" id="KW-0804">Transcription</keyword>
<keyword evidence="2" id="KW-0805">Transcription regulation</keyword>
<evidence type="ECO:0000259" key="6">
    <source>
        <dbReference type="PROSITE" id="PS50977"/>
    </source>
</evidence>
<dbReference type="PRINTS" id="PR00455">
    <property type="entry name" value="HTHTETR"/>
</dbReference>
<reference evidence="7 8" key="1">
    <citation type="journal article" date="2017" name="ISME J.">
        <title>Energy and carbon metabolisms in a deep terrestrial subsurface fluid microbial community.</title>
        <authorList>
            <person name="Momper L."/>
            <person name="Jungbluth S.P."/>
            <person name="Lee M.D."/>
            <person name="Amend J.P."/>
        </authorList>
    </citation>
    <scope>NUCLEOTIDE SEQUENCE [LARGE SCALE GENOMIC DNA]</scope>
    <source>
        <strain evidence="7">SURF_17</strain>
    </source>
</reference>
<dbReference type="AlphaFoldDB" id="A0A419ERA3"/>
<dbReference type="InterPro" id="IPR050624">
    <property type="entry name" value="HTH-type_Tx_Regulator"/>
</dbReference>
<dbReference type="Proteomes" id="UP000285961">
    <property type="component" value="Unassembled WGS sequence"/>
</dbReference>
<keyword evidence="3 5" id="KW-0238">DNA-binding</keyword>
<dbReference type="PANTHER" id="PTHR43479:SF11">
    <property type="entry name" value="ACREF_ENVCD OPERON REPRESSOR-RELATED"/>
    <property type="match status" value="1"/>
</dbReference>
<feature type="DNA-binding region" description="H-T-H motif" evidence="5">
    <location>
        <begin position="31"/>
        <end position="50"/>
    </location>
</feature>
<gene>
    <name evidence="7" type="ORF">C4532_17175</name>
</gene>